<dbReference type="SUPFAM" id="SSF52540">
    <property type="entry name" value="P-loop containing nucleoside triphosphate hydrolases"/>
    <property type="match status" value="1"/>
</dbReference>
<accession>A0A6A4HA93</accession>
<dbReference type="InterPro" id="IPR027417">
    <property type="entry name" value="P-loop_NTPase"/>
</dbReference>
<dbReference type="InterPro" id="IPR054471">
    <property type="entry name" value="GPIID_WHD"/>
</dbReference>
<dbReference type="Gene3D" id="3.40.50.300">
    <property type="entry name" value="P-loop containing nucleotide triphosphate hydrolases"/>
    <property type="match status" value="1"/>
</dbReference>
<evidence type="ECO:0000259" key="2">
    <source>
        <dbReference type="Pfam" id="PF22939"/>
    </source>
</evidence>
<gene>
    <name evidence="4" type="ORF">BT96DRAFT_196552</name>
</gene>
<evidence type="ECO:0000313" key="4">
    <source>
        <dbReference type="EMBL" id="KAE9394234.1"/>
    </source>
</evidence>
<feature type="domain" description="Nephrocystin 3-like N-terminal" evidence="3">
    <location>
        <begin position="45"/>
        <end position="204"/>
    </location>
</feature>
<dbReference type="InterPro" id="IPR056884">
    <property type="entry name" value="NPHP3-like_N"/>
</dbReference>
<keyword evidence="1" id="KW-0677">Repeat</keyword>
<dbReference type="OrthoDB" id="7464126at2759"/>
<dbReference type="AlphaFoldDB" id="A0A6A4HA93"/>
<dbReference type="PANTHER" id="PTHR10039">
    <property type="entry name" value="AMELOGENIN"/>
    <property type="match status" value="1"/>
</dbReference>
<sequence length="412" mass="47079">MLPIFPYRVEHSSLFQLMKKKRFKNGLMHLIVPQTRVADDKRAEGTGEWILNHPEYVKWKQSSGALWIQGKAGSGKTILSTTIIRNLQQAAPENLWYHYFDSRDNTGQKTDLRGCLQSILLQAGANREGIHSALKDLFDNCTRQGLTGYPPTTKDLTTTVMEIFETIGRGYIVLDAMDECRETVEVLEWVQSLPTKLSLLFTSRNNPGGNTWRECFKISLNGQNAKVDQDITTYLEKEIKKCKFKGDLRTEVMNTLKEKAEGQFRWVDCQLKALASCASAKIARKALKDLPEDLEQTYIKAIKWTWESRNREDAHHVLLWLTYAFKPLTVREVGDILAIDFERNCVDSSNEMEVQINLIIDSTLVSVDMNSNVQLAHASVKEFMINQQNSAQTVRLFKINELLAHEKIGCKM</sequence>
<dbReference type="Proteomes" id="UP000799118">
    <property type="component" value="Unassembled WGS sequence"/>
</dbReference>
<evidence type="ECO:0000259" key="3">
    <source>
        <dbReference type="Pfam" id="PF24883"/>
    </source>
</evidence>
<dbReference type="Pfam" id="PF24883">
    <property type="entry name" value="NPHP3_N"/>
    <property type="match status" value="1"/>
</dbReference>
<proteinExistence type="predicted"/>
<dbReference type="Pfam" id="PF22939">
    <property type="entry name" value="WHD_GPIID"/>
    <property type="match status" value="1"/>
</dbReference>
<dbReference type="PANTHER" id="PTHR10039:SF16">
    <property type="entry name" value="GPI INOSITOL-DEACYLASE"/>
    <property type="match status" value="1"/>
</dbReference>
<protein>
    <submittedName>
        <fullName evidence="4">Uncharacterized protein</fullName>
    </submittedName>
</protein>
<keyword evidence="5" id="KW-1185">Reference proteome</keyword>
<reference evidence="4" key="1">
    <citation type="journal article" date="2019" name="Environ. Microbiol.">
        <title>Fungal ecological strategies reflected in gene transcription - a case study of two litter decomposers.</title>
        <authorList>
            <person name="Barbi F."/>
            <person name="Kohler A."/>
            <person name="Barry K."/>
            <person name="Baskaran P."/>
            <person name="Daum C."/>
            <person name="Fauchery L."/>
            <person name="Ihrmark K."/>
            <person name="Kuo A."/>
            <person name="LaButti K."/>
            <person name="Lipzen A."/>
            <person name="Morin E."/>
            <person name="Grigoriev I.V."/>
            <person name="Henrissat B."/>
            <person name="Lindahl B."/>
            <person name="Martin F."/>
        </authorList>
    </citation>
    <scope>NUCLEOTIDE SEQUENCE</scope>
    <source>
        <strain evidence="4">JB14</strain>
    </source>
</reference>
<feature type="domain" description="GPI inositol-deacylase winged helix" evidence="2">
    <location>
        <begin position="308"/>
        <end position="390"/>
    </location>
</feature>
<dbReference type="EMBL" id="ML769554">
    <property type="protein sequence ID" value="KAE9394234.1"/>
    <property type="molecule type" value="Genomic_DNA"/>
</dbReference>
<evidence type="ECO:0000313" key="5">
    <source>
        <dbReference type="Proteomes" id="UP000799118"/>
    </source>
</evidence>
<name>A0A6A4HA93_9AGAR</name>
<organism evidence="4 5">
    <name type="scientific">Gymnopus androsaceus JB14</name>
    <dbReference type="NCBI Taxonomy" id="1447944"/>
    <lineage>
        <taxon>Eukaryota</taxon>
        <taxon>Fungi</taxon>
        <taxon>Dikarya</taxon>
        <taxon>Basidiomycota</taxon>
        <taxon>Agaricomycotina</taxon>
        <taxon>Agaricomycetes</taxon>
        <taxon>Agaricomycetidae</taxon>
        <taxon>Agaricales</taxon>
        <taxon>Marasmiineae</taxon>
        <taxon>Omphalotaceae</taxon>
        <taxon>Gymnopus</taxon>
    </lineage>
</organism>
<evidence type="ECO:0000256" key="1">
    <source>
        <dbReference type="ARBA" id="ARBA00022737"/>
    </source>
</evidence>